<dbReference type="Gene3D" id="1.25.40.390">
    <property type="match status" value="1"/>
</dbReference>
<keyword evidence="9" id="KW-1185">Reference proteome</keyword>
<evidence type="ECO:0000313" key="9">
    <source>
        <dbReference type="Proteomes" id="UP001142592"/>
    </source>
</evidence>
<organism evidence="8 9">
    <name type="scientific">Pedobacter agri</name>
    <dbReference type="NCBI Taxonomy" id="454586"/>
    <lineage>
        <taxon>Bacteria</taxon>
        <taxon>Pseudomonadati</taxon>
        <taxon>Bacteroidota</taxon>
        <taxon>Sphingobacteriia</taxon>
        <taxon>Sphingobacteriales</taxon>
        <taxon>Sphingobacteriaceae</taxon>
        <taxon>Pedobacter</taxon>
    </lineage>
</organism>
<dbReference type="InterPro" id="IPR033985">
    <property type="entry name" value="SusD-like_N"/>
</dbReference>
<evidence type="ECO:0000259" key="7">
    <source>
        <dbReference type="Pfam" id="PF14322"/>
    </source>
</evidence>
<keyword evidence="4" id="KW-0472">Membrane</keyword>
<dbReference type="SUPFAM" id="SSF48452">
    <property type="entry name" value="TPR-like"/>
    <property type="match status" value="1"/>
</dbReference>
<comment type="subcellular location">
    <subcellularLocation>
        <location evidence="1">Cell outer membrane</location>
    </subcellularLocation>
</comment>
<protein>
    <submittedName>
        <fullName evidence="8">RagB/SusD family nutrient uptake outer membrane protein</fullName>
    </submittedName>
</protein>
<accession>A0A9X3I8B2</accession>
<evidence type="ECO:0000256" key="3">
    <source>
        <dbReference type="ARBA" id="ARBA00022729"/>
    </source>
</evidence>
<evidence type="ECO:0000256" key="2">
    <source>
        <dbReference type="ARBA" id="ARBA00006275"/>
    </source>
</evidence>
<proteinExistence type="inferred from homology"/>
<dbReference type="InterPro" id="IPR011990">
    <property type="entry name" value="TPR-like_helical_dom_sf"/>
</dbReference>
<feature type="domain" description="SusD-like N-terminal" evidence="7">
    <location>
        <begin position="90"/>
        <end position="223"/>
    </location>
</feature>
<reference evidence="8" key="1">
    <citation type="submission" date="2022-11" db="EMBL/GenBank/DDBJ databases">
        <authorList>
            <person name="Graham C."/>
            <person name="Newman J.D."/>
        </authorList>
    </citation>
    <scope>NUCLEOTIDE SEQUENCE</scope>
    <source>
        <strain evidence="8">DSM 19486</strain>
    </source>
</reference>
<dbReference type="InterPro" id="IPR012944">
    <property type="entry name" value="SusD_RagB_dom"/>
</dbReference>
<dbReference type="Proteomes" id="UP001142592">
    <property type="component" value="Unassembled WGS sequence"/>
</dbReference>
<comment type="caution">
    <text evidence="8">The sequence shown here is derived from an EMBL/GenBank/DDBJ whole genome shotgun (WGS) entry which is preliminary data.</text>
</comment>
<dbReference type="PROSITE" id="PS51257">
    <property type="entry name" value="PROKAR_LIPOPROTEIN"/>
    <property type="match status" value="1"/>
</dbReference>
<feature type="domain" description="RagB/SusD" evidence="6">
    <location>
        <begin position="350"/>
        <end position="588"/>
    </location>
</feature>
<dbReference type="RefSeq" id="WP_010599441.1">
    <property type="nucleotide sequence ID" value="NZ_JAPJUH010000001.1"/>
</dbReference>
<dbReference type="AlphaFoldDB" id="A0A9X3I8B2"/>
<comment type="similarity">
    <text evidence="2">Belongs to the SusD family.</text>
</comment>
<evidence type="ECO:0000256" key="4">
    <source>
        <dbReference type="ARBA" id="ARBA00023136"/>
    </source>
</evidence>
<evidence type="ECO:0000313" key="8">
    <source>
        <dbReference type="EMBL" id="MCX3263308.1"/>
    </source>
</evidence>
<keyword evidence="3" id="KW-0732">Signal</keyword>
<name>A0A9X3I8B2_9SPHI</name>
<gene>
    <name evidence="8" type="ORF">OQZ29_01020</name>
</gene>
<dbReference type="Pfam" id="PF07980">
    <property type="entry name" value="SusD_RagB"/>
    <property type="match status" value="1"/>
</dbReference>
<evidence type="ECO:0000259" key="6">
    <source>
        <dbReference type="Pfam" id="PF07980"/>
    </source>
</evidence>
<keyword evidence="5" id="KW-0998">Cell outer membrane</keyword>
<evidence type="ECO:0000256" key="5">
    <source>
        <dbReference type="ARBA" id="ARBA00023237"/>
    </source>
</evidence>
<dbReference type="EMBL" id="JAPJUH010000001">
    <property type="protein sequence ID" value="MCX3263308.1"/>
    <property type="molecule type" value="Genomic_DNA"/>
</dbReference>
<dbReference type="Pfam" id="PF14322">
    <property type="entry name" value="SusD-like_3"/>
    <property type="match status" value="1"/>
</dbReference>
<sequence length="623" mass="69553">MKTLHKYSLGLIVVFSLSTTSCKKYLDEVNPGATTLETAYTNKSGWEGLINTIYVDNYFFYGKVDFIGPSEMGTDLWINYAGSDIGITTYDNTLNTNLGTLKTVWGGCYSAIGLANTAIEFSSKVKGYSSQADIDAKVAEAYFWRAWAYFNLVEQFGPVYLTTKSAATEGNNIQPKRSNEKEIYDVIISDLKFACEKLPITQGALRGRIARKAAYAMLAKVYLQRTRLGEKEQYAQLALTTAEELINNPAKYNAALYLSDATRSGFAKAFDLKNNKSNTEFLFLQAIDVSGLNPEGFNRGRTRQYYLPDLGGRGAEWGTIETTVLYGRSNSKQYKPTKYLLTNIFDPRENTPDTRFANTFTYKFYASADKLITAALATAYQKDPSIVGKTILSTRQAYTGPDYFLASGGTFEEEKNMTNDVGLSVFTPNWTIPTADKRKIPALVADPNDLFDPATNNYKLPASFPNEPSLINIFPAFKKFSGKMYAQSNQNWLGDIPIIRLGEVYLIAAEAAILANNDLLKASNYVNVIRKRAAITSRENEMLATPAEMNVAYILKERGRELAGEHTRWIDLKRTGNLSTAYFQQTNPIIAPNFDPKKHTVRPIPQYFLDAITNADEFGNNGY</sequence>
<evidence type="ECO:0000256" key="1">
    <source>
        <dbReference type="ARBA" id="ARBA00004442"/>
    </source>
</evidence>
<dbReference type="GO" id="GO:0009279">
    <property type="term" value="C:cell outer membrane"/>
    <property type="evidence" value="ECO:0007669"/>
    <property type="project" value="UniProtKB-SubCell"/>
</dbReference>